<dbReference type="EMBL" id="MBFE02000006">
    <property type="protein sequence ID" value="MUO42401.1"/>
    <property type="molecule type" value="Genomic_DNA"/>
</dbReference>
<dbReference type="Proteomes" id="UP000179536">
    <property type="component" value="Unassembled WGS sequence"/>
</dbReference>
<evidence type="ECO:0000313" key="3">
    <source>
        <dbReference type="Proteomes" id="UP000179454"/>
    </source>
</evidence>
<evidence type="ECO:0000313" key="2">
    <source>
        <dbReference type="EMBL" id="MUP10685.1"/>
    </source>
</evidence>
<evidence type="ECO:0000313" key="4">
    <source>
        <dbReference type="Proteomes" id="UP000179536"/>
    </source>
</evidence>
<dbReference type="AlphaFoldDB" id="A0ABD6H9X7"/>
<keyword evidence="3" id="KW-1185">Reference proteome</keyword>
<dbReference type="Proteomes" id="UP000179454">
    <property type="component" value="Unassembled WGS sequence"/>
</dbReference>
<gene>
    <name evidence="2" type="ORF">BBK91_012465</name>
    <name evidence="1" type="ORF">BBL17_011470</name>
</gene>
<dbReference type="EMBL" id="MBFA02000007">
    <property type="protein sequence ID" value="MUP10685.1"/>
    <property type="molecule type" value="Genomic_DNA"/>
</dbReference>
<accession>A0ABD6H9X7</accession>
<evidence type="ECO:0000313" key="1">
    <source>
        <dbReference type="EMBL" id="MUO42401.1"/>
    </source>
</evidence>
<comment type="caution">
    <text evidence="2">The sequence shown here is derived from an EMBL/GenBank/DDBJ whole genome shotgun (WGS) entry which is preliminary data.</text>
</comment>
<dbReference type="RefSeq" id="WP_041696864.1">
    <property type="nucleotide sequence ID" value="NZ_MBFA02000007.1"/>
</dbReference>
<reference evidence="3 4" key="1">
    <citation type="submission" date="2019-11" db="EMBL/GenBank/DDBJ databases">
        <title>Whole-genome sequencing of Allorhizobium vitis.</title>
        <authorList>
            <person name="Gan H.M."/>
            <person name="Savka M.A."/>
        </authorList>
    </citation>
    <scope>NUCLEOTIDE SEQUENCE [LARGE SCALE GENOMIC DNA]</scope>
    <source>
        <strain evidence="2 4">RF2/1</strain>
        <strain evidence="1 3">T1/7</strain>
    </source>
</reference>
<sequence length="88" mass="9531">MMCNGTYLGPDGLPTDREAAAADLRKAVGDLMPNAVHPFEHWTEDQEALSEAVSRLTEGHGRRASAAMIADVRTIVTLARLLQDKKNG</sequence>
<protein>
    <submittedName>
        <fullName evidence="2">Uncharacterized protein</fullName>
    </submittedName>
</protein>
<proteinExistence type="predicted"/>
<organism evidence="2 4">
    <name type="scientific">Agrobacterium vitis</name>
    <name type="common">Rhizobium vitis</name>
    <dbReference type="NCBI Taxonomy" id="373"/>
    <lineage>
        <taxon>Bacteria</taxon>
        <taxon>Pseudomonadati</taxon>
        <taxon>Pseudomonadota</taxon>
        <taxon>Alphaproteobacteria</taxon>
        <taxon>Hyphomicrobiales</taxon>
        <taxon>Rhizobiaceae</taxon>
        <taxon>Rhizobium/Agrobacterium group</taxon>
        <taxon>Agrobacterium</taxon>
    </lineage>
</organism>
<name>A0ABD6H9X7_AGRVI</name>